<dbReference type="PANTHER" id="PTHR48407:SF1">
    <property type="entry name" value="CRANIOFACIAL DEVELOPMENT PROTEIN 1"/>
    <property type="match status" value="1"/>
</dbReference>
<evidence type="ECO:0000313" key="2">
    <source>
        <dbReference type="EMBL" id="KAK0137063.1"/>
    </source>
</evidence>
<feature type="compositionally biased region" description="Basic and acidic residues" evidence="1">
    <location>
        <begin position="194"/>
        <end position="203"/>
    </location>
</feature>
<sequence>MNYSDYDSDGYSSNEDADYLPSADNLSEDDMNECVKEDPLEDDDSVPQASDGAKKKKRTKRKEDNLGMRKRKKGVLKVDEDKEEGKSDDGTVTHETEEEPSEKVVVVAEEVKLKKKADDLWASFLSDVGTRPKQAASPAESSSTEKAEASSPRKPTVSMEPKAPASAKPAEPSMVTITKVFDFAGEEVRVTKEVAADSREAKGFLKTQSSQRDQQPPQLQQSSTPSRLPGPRYDAYAVNTRHLANRSCLRLGEHVASRSPPSKDSMETFILFKRDNRRTGIVGTGKELS</sequence>
<dbReference type="EMBL" id="JAOPHQ010005006">
    <property type="protein sequence ID" value="KAK0137063.1"/>
    <property type="molecule type" value="Genomic_DNA"/>
</dbReference>
<organism evidence="2 3">
    <name type="scientific">Merluccius polli</name>
    <name type="common">Benguela hake</name>
    <name type="synonym">Merluccius cadenati</name>
    <dbReference type="NCBI Taxonomy" id="89951"/>
    <lineage>
        <taxon>Eukaryota</taxon>
        <taxon>Metazoa</taxon>
        <taxon>Chordata</taxon>
        <taxon>Craniata</taxon>
        <taxon>Vertebrata</taxon>
        <taxon>Euteleostomi</taxon>
        <taxon>Actinopterygii</taxon>
        <taxon>Neopterygii</taxon>
        <taxon>Teleostei</taxon>
        <taxon>Neoteleostei</taxon>
        <taxon>Acanthomorphata</taxon>
        <taxon>Zeiogadaria</taxon>
        <taxon>Gadariae</taxon>
        <taxon>Gadiformes</taxon>
        <taxon>Gadoidei</taxon>
        <taxon>Merlucciidae</taxon>
        <taxon>Merluccius</taxon>
    </lineage>
</organism>
<feature type="region of interest" description="Disordered" evidence="1">
    <location>
        <begin position="1"/>
        <end position="103"/>
    </location>
</feature>
<evidence type="ECO:0000313" key="3">
    <source>
        <dbReference type="Proteomes" id="UP001174136"/>
    </source>
</evidence>
<dbReference type="InterPro" id="IPR027124">
    <property type="entry name" value="Swc5/CFDP1/2"/>
</dbReference>
<protein>
    <submittedName>
        <fullName evidence="2">Craniofacial development protein 1</fullName>
    </submittedName>
</protein>
<reference evidence="2" key="1">
    <citation type="journal article" date="2023" name="Front. Mar. Sci.">
        <title>A new Merluccius polli reference genome to investigate the effects of global change in West African waters.</title>
        <authorList>
            <person name="Mateo J.L."/>
            <person name="Blanco-Fernandez C."/>
            <person name="Garcia-Vazquez E."/>
            <person name="Machado-Schiaffino G."/>
        </authorList>
    </citation>
    <scope>NUCLEOTIDE SEQUENCE</scope>
    <source>
        <strain evidence="2">C29</strain>
        <tissue evidence="2">Fin</tissue>
    </source>
</reference>
<keyword evidence="3" id="KW-1185">Reference proteome</keyword>
<comment type="caution">
    <text evidence="2">The sequence shown here is derived from an EMBL/GenBank/DDBJ whole genome shotgun (WGS) entry which is preliminary data.</text>
</comment>
<feature type="compositionally biased region" description="Low complexity" evidence="1">
    <location>
        <begin position="207"/>
        <end position="229"/>
    </location>
</feature>
<feature type="region of interest" description="Disordered" evidence="1">
    <location>
        <begin position="194"/>
        <end position="232"/>
    </location>
</feature>
<dbReference type="Proteomes" id="UP001174136">
    <property type="component" value="Unassembled WGS sequence"/>
</dbReference>
<feature type="compositionally biased region" description="Low complexity" evidence="1">
    <location>
        <begin position="160"/>
        <end position="173"/>
    </location>
</feature>
<feature type="compositionally biased region" description="Low complexity" evidence="1">
    <location>
        <begin position="1"/>
        <end position="13"/>
    </location>
</feature>
<accession>A0AA47MB95</accession>
<evidence type="ECO:0000256" key="1">
    <source>
        <dbReference type="SAM" id="MobiDB-lite"/>
    </source>
</evidence>
<dbReference type="AlphaFoldDB" id="A0AA47MB95"/>
<gene>
    <name evidence="2" type="primary">Cfdp1</name>
    <name evidence="2" type="ORF">N1851_026740</name>
</gene>
<dbReference type="PANTHER" id="PTHR48407">
    <property type="entry name" value="CRANIOFACIAL DEVELOPMENT PROTEIN 1"/>
    <property type="match status" value="1"/>
</dbReference>
<feature type="compositionally biased region" description="Basic and acidic residues" evidence="1">
    <location>
        <begin position="76"/>
        <end position="95"/>
    </location>
</feature>
<feature type="region of interest" description="Disordered" evidence="1">
    <location>
        <begin position="125"/>
        <end position="174"/>
    </location>
</feature>
<name>A0AA47MB95_MERPO</name>
<proteinExistence type="predicted"/>
<dbReference type="GO" id="GO:0000812">
    <property type="term" value="C:Swr1 complex"/>
    <property type="evidence" value="ECO:0007669"/>
    <property type="project" value="TreeGrafter"/>
</dbReference>